<dbReference type="Pfam" id="PF00501">
    <property type="entry name" value="AMP-binding"/>
    <property type="match status" value="1"/>
</dbReference>
<sequence>MINQAHTHYEPGVPFEVPCPDGSVFELLAHSAKAWPSAPAIDYFAREWSYRDLMEESLKAARVLADAGIKKGDVVSFAMPNCPQHLIAFYGAMRLGAIVAELNPLAPANQMREQIERHGGTLCVAWQKAAGTLVNAGVKPKNILTVDISHPLPAKMRAALRLPVPKARKTRKQMKSSTPRGSLSWDKKVDAATPYAGPDPDITATDTAVILHSSGTNGVPKSVPLTHGNIRVNVNQNLFWVFELDRGAECFFSLLPYFHAFGMTFLLGCGVAIGACQIILPTFDPGLALEAHKRRPVSFFLGVPPMFDRICKRSIEDDVDISTIRYSVSGGMSLASEIAEAWEARTGAYIIEGYGMSETSPTLCGSPLSAERRPGCLGLPFPNMDVRLADQEDPSKDVEDGKPGELLVKGPQVFSGYLDAPEENEAAFYDGWFRTGDIARNDDGFLYLVDRSKDLIITSGFNIFPSQVEGAIKRLTSAQDVVVVGIDNSATGEEVAAVVKAPWRNPDLKRLRATLEKELPHYALPRQLHLVGEIPHSMIGKPERKQVRETLIAAAPSEKVTDSREGKTGPFS</sequence>
<feature type="domain" description="AMP-dependent synthetase/ligase" evidence="1">
    <location>
        <begin position="29"/>
        <end position="418"/>
    </location>
</feature>
<dbReference type="OrthoDB" id="9803968at2"/>
<dbReference type="Gene3D" id="3.30.300.30">
    <property type="match status" value="1"/>
</dbReference>
<evidence type="ECO:0000313" key="4">
    <source>
        <dbReference type="Proteomes" id="UP000245283"/>
    </source>
</evidence>
<dbReference type="Gene3D" id="3.40.50.12780">
    <property type="entry name" value="N-terminal domain of ligase-like"/>
    <property type="match status" value="1"/>
</dbReference>
<dbReference type="AlphaFoldDB" id="A0A2V1K8I0"/>
<dbReference type="GO" id="GO:0004467">
    <property type="term" value="F:long-chain fatty acid-CoA ligase activity"/>
    <property type="evidence" value="ECO:0007669"/>
    <property type="project" value="UniProtKB-EC"/>
</dbReference>
<evidence type="ECO:0000313" key="3">
    <source>
        <dbReference type="EMBL" id="PWF27766.1"/>
    </source>
</evidence>
<organism evidence="3 4">
    <name type="scientific">Ancrocorticia populi</name>
    <dbReference type="NCBI Taxonomy" id="2175228"/>
    <lineage>
        <taxon>Bacteria</taxon>
        <taxon>Bacillati</taxon>
        <taxon>Actinomycetota</taxon>
        <taxon>Actinomycetes</taxon>
        <taxon>Actinomycetales</taxon>
        <taxon>Actinomycetaceae</taxon>
        <taxon>Ancrocorticia</taxon>
    </lineage>
</organism>
<comment type="caution">
    <text evidence="3">The sequence shown here is derived from an EMBL/GenBank/DDBJ whole genome shotgun (WGS) entry which is preliminary data.</text>
</comment>
<keyword evidence="4" id="KW-1185">Reference proteome</keyword>
<protein>
    <submittedName>
        <fullName evidence="3">Long-chain fatty acid--CoA ligase</fullName>
        <ecNumber evidence="3">6.2.1.3</ecNumber>
    </submittedName>
</protein>
<dbReference type="EC" id="6.2.1.3" evidence="3"/>
<reference evidence="4" key="1">
    <citation type="submission" date="2018-05" db="EMBL/GenBank/DDBJ databases">
        <authorList>
            <person name="Li Y."/>
        </authorList>
    </citation>
    <scope>NUCLEOTIDE SEQUENCE [LARGE SCALE GENOMIC DNA]</scope>
    <source>
        <strain evidence="4">sk1b4</strain>
    </source>
</reference>
<dbReference type="InterPro" id="IPR045851">
    <property type="entry name" value="AMP-bd_C_sf"/>
</dbReference>
<accession>A0A2V1K8I0</accession>
<gene>
    <name evidence="3" type="ORF">DD236_02315</name>
</gene>
<dbReference type="InterPro" id="IPR042099">
    <property type="entry name" value="ANL_N_sf"/>
</dbReference>
<name>A0A2V1K8I0_9ACTO</name>
<dbReference type="Pfam" id="PF13193">
    <property type="entry name" value="AMP-binding_C"/>
    <property type="match status" value="1"/>
</dbReference>
<dbReference type="SUPFAM" id="SSF56801">
    <property type="entry name" value="Acetyl-CoA synthetase-like"/>
    <property type="match status" value="1"/>
</dbReference>
<dbReference type="InterPro" id="IPR050237">
    <property type="entry name" value="ATP-dep_AMP-bd_enzyme"/>
</dbReference>
<evidence type="ECO:0000259" key="2">
    <source>
        <dbReference type="Pfam" id="PF13193"/>
    </source>
</evidence>
<feature type="domain" description="AMP-binding enzyme C-terminal" evidence="2">
    <location>
        <begin position="468"/>
        <end position="541"/>
    </location>
</feature>
<dbReference type="InterPro" id="IPR000873">
    <property type="entry name" value="AMP-dep_synth/lig_dom"/>
</dbReference>
<proteinExistence type="predicted"/>
<dbReference type="Proteomes" id="UP000245283">
    <property type="component" value="Unassembled WGS sequence"/>
</dbReference>
<keyword evidence="3" id="KW-0436">Ligase</keyword>
<dbReference type="PANTHER" id="PTHR43767:SF1">
    <property type="entry name" value="NONRIBOSOMAL PEPTIDE SYNTHASE PES1 (EUROFUNG)-RELATED"/>
    <property type="match status" value="1"/>
</dbReference>
<dbReference type="PANTHER" id="PTHR43767">
    <property type="entry name" value="LONG-CHAIN-FATTY-ACID--COA LIGASE"/>
    <property type="match status" value="1"/>
</dbReference>
<dbReference type="InterPro" id="IPR025110">
    <property type="entry name" value="AMP-bd_C"/>
</dbReference>
<evidence type="ECO:0000259" key="1">
    <source>
        <dbReference type="Pfam" id="PF00501"/>
    </source>
</evidence>
<dbReference type="EMBL" id="QETB01000001">
    <property type="protein sequence ID" value="PWF27766.1"/>
    <property type="molecule type" value="Genomic_DNA"/>
</dbReference>